<dbReference type="SUPFAM" id="SSF57756">
    <property type="entry name" value="Retrovirus zinc finger-like domains"/>
    <property type="match status" value="2"/>
</dbReference>
<keyword evidence="2" id="KW-0862">Zinc</keyword>
<keyword evidence="2" id="KW-0479">Metal-binding</keyword>
<feature type="region of interest" description="Disordered" evidence="3">
    <location>
        <begin position="144"/>
        <end position="168"/>
    </location>
</feature>
<dbReference type="AlphaFoldDB" id="A0AAD6X2G7"/>
<dbReference type="InterPro" id="IPR042509">
    <property type="entry name" value="ZCCHC3"/>
</dbReference>
<name>A0AAD6X2G7_9AGAR</name>
<keyword evidence="6" id="KW-1185">Reference proteome</keyword>
<feature type="domain" description="CCHC-type" evidence="4">
    <location>
        <begin position="89"/>
        <end position="102"/>
    </location>
</feature>
<dbReference type="Proteomes" id="UP001218188">
    <property type="component" value="Unassembled WGS sequence"/>
</dbReference>
<reference evidence="5" key="1">
    <citation type="submission" date="2023-03" db="EMBL/GenBank/DDBJ databases">
        <title>Massive genome expansion in bonnet fungi (Mycena s.s.) driven by repeated elements and novel gene families across ecological guilds.</title>
        <authorList>
            <consortium name="Lawrence Berkeley National Laboratory"/>
            <person name="Harder C.B."/>
            <person name="Miyauchi S."/>
            <person name="Viragh M."/>
            <person name="Kuo A."/>
            <person name="Thoen E."/>
            <person name="Andreopoulos B."/>
            <person name="Lu D."/>
            <person name="Skrede I."/>
            <person name="Drula E."/>
            <person name="Henrissat B."/>
            <person name="Morin E."/>
            <person name="Kohler A."/>
            <person name="Barry K."/>
            <person name="LaButti K."/>
            <person name="Morin E."/>
            <person name="Salamov A."/>
            <person name="Lipzen A."/>
            <person name="Mereny Z."/>
            <person name="Hegedus B."/>
            <person name="Baldrian P."/>
            <person name="Stursova M."/>
            <person name="Weitz H."/>
            <person name="Taylor A."/>
            <person name="Grigoriev I.V."/>
            <person name="Nagy L.G."/>
            <person name="Martin F."/>
            <person name="Kauserud H."/>
        </authorList>
    </citation>
    <scope>NUCLEOTIDE SEQUENCE</scope>
    <source>
        <strain evidence="5">CBHHK200</strain>
    </source>
</reference>
<feature type="compositionally biased region" description="Basic and acidic residues" evidence="3">
    <location>
        <begin position="144"/>
        <end position="165"/>
    </location>
</feature>
<dbReference type="GO" id="GO:0006397">
    <property type="term" value="P:mRNA processing"/>
    <property type="evidence" value="ECO:0007669"/>
    <property type="project" value="UniProtKB-KW"/>
</dbReference>
<dbReference type="Gene3D" id="4.10.60.10">
    <property type="entry name" value="Zinc finger, CCHC-type"/>
    <property type="match status" value="2"/>
</dbReference>
<dbReference type="GO" id="GO:0008270">
    <property type="term" value="F:zinc ion binding"/>
    <property type="evidence" value="ECO:0007669"/>
    <property type="project" value="UniProtKB-KW"/>
</dbReference>
<dbReference type="GO" id="GO:0003690">
    <property type="term" value="F:double-stranded DNA binding"/>
    <property type="evidence" value="ECO:0007669"/>
    <property type="project" value="InterPro"/>
</dbReference>
<dbReference type="Pfam" id="PF00098">
    <property type="entry name" value="zf-CCHC"/>
    <property type="match status" value="1"/>
</dbReference>
<keyword evidence="1" id="KW-0507">mRNA processing</keyword>
<evidence type="ECO:0000313" key="6">
    <source>
        <dbReference type="Proteomes" id="UP001218188"/>
    </source>
</evidence>
<proteinExistence type="predicted"/>
<dbReference type="PANTHER" id="PTHR22639">
    <property type="entry name" value="GAG-RELATED PROTEIN"/>
    <property type="match status" value="1"/>
</dbReference>
<evidence type="ECO:0000259" key="4">
    <source>
        <dbReference type="PROSITE" id="PS50158"/>
    </source>
</evidence>
<dbReference type="GO" id="GO:0003723">
    <property type="term" value="F:RNA binding"/>
    <property type="evidence" value="ECO:0007669"/>
    <property type="project" value="InterPro"/>
</dbReference>
<gene>
    <name evidence="5" type="ORF">C8F04DRAFT_1234899</name>
</gene>
<evidence type="ECO:0000313" key="5">
    <source>
        <dbReference type="EMBL" id="KAJ7033260.1"/>
    </source>
</evidence>
<dbReference type="InterPro" id="IPR001878">
    <property type="entry name" value="Znf_CCHC"/>
</dbReference>
<keyword evidence="2" id="KW-0863">Zinc-finger</keyword>
<dbReference type="PANTHER" id="PTHR22639:SF3">
    <property type="entry name" value="ZINC FINGER CCHC DOMAIN-CONTAINING PROTEIN 3"/>
    <property type="match status" value="1"/>
</dbReference>
<evidence type="ECO:0000256" key="3">
    <source>
        <dbReference type="SAM" id="MobiDB-lite"/>
    </source>
</evidence>
<sequence length="196" mass="21034">MMFAGLRLLAPSALRAAYIQLPRKGVLHIHASSRGLSTIRFCINCRKEGHGSHQCRDTAVCASCGIEGHRHTTCPTPDPARIAKAHGACFRCGEVGHLSPECSLPPPKCYFCGEDSHVAGCPTVAEKRASLLAEQQVAREARIPRKATKQAERAEKLSVEAESRAGLRAQRQAAREIKMAATRVEGTAKSANQAAA</sequence>
<protein>
    <recommendedName>
        <fullName evidence="4">CCHC-type domain-containing protein</fullName>
    </recommendedName>
</protein>
<comment type="caution">
    <text evidence="5">The sequence shown here is derived from an EMBL/GenBank/DDBJ whole genome shotgun (WGS) entry which is preliminary data.</text>
</comment>
<accession>A0AAD6X2G7</accession>
<dbReference type="InterPro" id="IPR036875">
    <property type="entry name" value="Znf_CCHC_sf"/>
</dbReference>
<evidence type="ECO:0000256" key="1">
    <source>
        <dbReference type="ARBA" id="ARBA00022664"/>
    </source>
</evidence>
<evidence type="ECO:0000256" key="2">
    <source>
        <dbReference type="PROSITE-ProRule" id="PRU00047"/>
    </source>
</evidence>
<organism evidence="5 6">
    <name type="scientific">Mycena alexandri</name>
    <dbReference type="NCBI Taxonomy" id="1745969"/>
    <lineage>
        <taxon>Eukaryota</taxon>
        <taxon>Fungi</taxon>
        <taxon>Dikarya</taxon>
        <taxon>Basidiomycota</taxon>
        <taxon>Agaricomycotina</taxon>
        <taxon>Agaricomycetes</taxon>
        <taxon>Agaricomycetidae</taxon>
        <taxon>Agaricales</taxon>
        <taxon>Marasmiineae</taxon>
        <taxon>Mycenaceae</taxon>
        <taxon>Mycena</taxon>
    </lineage>
</organism>
<dbReference type="PROSITE" id="PS50158">
    <property type="entry name" value="ZF_CCHC"/>
    <property type="match status" value="1"/>
</dbReference>
<dbReference type="SMART" id="SM00343">
    <property type="entry name" value="ZnF_C2HC"/>
    <property type="match status" value="4"/>
</dbReference>
<dbReference type="EMBL" id="JARJCM010000066">
    <property type="protein sequence ID" value="KAJ7033260.1"/>
    <property type="molecule type" value="Genomic_DNA"/>
</dbReference>